<keyword evidence="3" id="KW-1185">Reference proteome</keyword>
<keyword evidence="2" id="KW-0378">Hydrolase</keyword>
<reference evidence="2 3" key="1">
    <citation type="submission" date="2020-08" db="EMBL/GenBank/DDBJ databases">
        <title>Genomic Encyclopedia of Type Strains, Phase IV (KMG-IV): sequencing the most valuable type-strain genomes for metagenomic binning, comparative biology and taxonomic classification.</title>
        <authorList>
            <person name="Goeker M."/>
        </authorList>
    </citation>
    <scope>NUCLEOTIDE SEQUENCE [LARGE SCALE GENOMIC DNA]</scope>
    <source>
        <strain evidence="2 3">DSM 17455</strain>
    </source>
</reference>
<sequence length="127" mass="13840">MRQAITLPGQPAKLYSDVVKAKGTLVFLAGQVGWRSDGSWGESFEIQTELALDNMKVALAAAGASLEQVAKVTVYLADARYGDVFNEIYARYFRSDRPVRTRIQTGLLARECLVEIDVIAVVASSNA</sequence>
<dbReference type="InterPro" id="IPR006175">
    <property type="entry name" value="YjgF/YER057c/UK114"/>
</dbReference>
<organism evidence="2 3">
    <name type="scientific">Aminobacter ciceronei</name>
    <dbReference type="NCBI Taxonomy" id="150723"/>
    <lineage>
        <taxon>Bacteria</taxon>
        <taxon>Pseudomonadati</taxon>
        <taxon>Pseudomonadota</taxon>
        <taxon>Alphaproteobacteria</taxon>
        <taxon>Hyphomicrobiales</taxon>
        <taxon>Phyllobacteriaceae</taxon>
        <taxon>Aminobacter</taxon>
    </lineage>
</organism>
<comment type="caution">
    <text evidence="2">The sequence shown here is derived from an EMBL/GenBank/DDBJ whole genome shotgun (WGS) entry which is preliminary data.</text>
</comment>
<dbReference type="GO" id="GO:0120241">
    <property type="term" value="F:2-iminobutanoate/2-iminopropanoate deaminase"/>
    <property type="evidence" value="ECO:0007669"/>
    <property type="project" value="UniProtKB-EC"/>
</dbReference>
<proteinExistence type="inferred from homology"/>
<dbReference type="SUPFAM" id="SSF55298">
    <property type="entry name" value="YjgF-like"/>
    <property type="match status" value="1"/>
</dbReference>
<name>A0ABR6CGI1_9HYPH</name>
<gene>
    <name evidence="2" type="ORF">HNQ97_005683</name>
</gene>
<dbReference type="Proteomes" id="UP000587524">
    <property type="component" value="Unassembled WGS sequence"/>
</dbReference>
<dbReference type="Pfam" id="PF01042">
    <property type="entry name" value="Ribonuc_L-PSP"/>
    <property type="match status" value="1"/>
</dbReference>
<dbReference type="EC" id="3.5.99.10" evidence="2"/>
<dbReference type="PANTHER" id="PTHR11803">
    <property type="entry name" value="2-IMINOBUTANOATE/2-IMINOPROPANOATE DEAMINASE RIDA"/>
    <property type="match status" value="1"/>
</dbReference>
<dbReference type="Gene3D" id="3.30.1330.40">
    <property type="entry name" value="RutC-like"/>
    <property type="match status" value="1"/>
</dbReference>
<protein>
    <submittedName>
        <fullName evidence="2">2-iminobutanoate/2-iminopropanoate deaminase</fullName>
        <ecNumber evidence="2">3.5.99.10</ecNumber>
    </submittedName>
</protein>
<evidence type="ECO:0000313" key="2">
    <source>
        <dbReference type="EMBL" id="MBA9023655.1"/>
    </source>
</evidence>
<evidence type="ECO:0000313" key="3">
    <source>
        <dbReference type="Proteomes" id="UP000587524"/>
    </source>
</evidence>
<dbReference type="EMBL" id="JACJHZ010000037">
    <property type="protein sequence ID" value="MBA9023655.1"/>
    <property type="molecule type" value="Genomic_DNA"/>
</dbReference>
<accession>A0ABR6CGI1</accession>
<comment type="similarity">
    <text evidence="1">Belongs to the RutC family.</text>
</comment>
<dbReference type="InterPro" id="IPR035959">
    <property type="entry name" value="RutC-like_sf"/>
</dbReference>
<dbReference type="RefSeq" id="WP_182575728.1">
    <property type="nucleotide sequence ID" value="NZ_JACJHY010000037.1"/>
</dbReference>
<dbReference type="PANTHER" id="PTHR11803:SF58">
    <property type="entry name" value="PROTEIN HMF1-RELATED"/>
    <property type="match status" value="1"/>
</dbReference>
<dbReference type="CDD" id="cd00448">
    <property type="entry name" value="YjgF_YER057c_UK114_family"/>
    <property type="match status" value="1"/>
</dbReference>
<evidence type="ECO:0000256" key="1">
    <source>
        <dbReference type="ARBA" id="ARBA00010552"/>
    </source>
</evidence>